<accession>A0A563EI29</accession>
<dbReference type="RefSeq" id="WP_146358702.1">
    <property type="nucleotide sequence ID" value="NZ_VOBR01000033.1"/>
</dbReference>
<dbReference type="Proteomes" id="UP000316639">
    <property type="component" value="Unassembled WGS sequence"/>
</dbReference>
<evidence type="ECO:0000313" key="2">
    <source>
        <dbReference type="Proteomes" id="UP000316639"/>
    </source>
</evidence>
<gene>
    <name evidence="1" type="ORF">FKR81_36015</name>
</gene>
<sequence>MIQVVETHTASSQAAGLRGRARVSYERFLDELAHSGCAALGYRVTGPEPLPRLCVKHLRGPDRVVVAFPSPDVVWVLLVGPHDDDPGRNLYDVLYEMAGVRPKLSEKRTKPPCCSDLGAPPLADADLVDDLVARARALARARRRYPD</sequence>
<organism evidence="1 2">
    <name type="scientific">Lentzea tibetensis</name>
    <dbReference type="NCBI Taxonomy" id="2591470"/>
    <lineage>
        <taxon>Bacteria</taxon>
        <taxon>Bacillati</taxon>
        <taxon>Actinomycetota</taxon>
        <taxon>Actinomycetes</taxon>
        <taxon>Pseudonocardiales</taxon>
        <taxon>Pseudonocardiaceae</taxon>
        <taxon>Lentzea</taxon>
    </lineage>
</organism>
<dbReference type="AlphaFoldDB" id="A0A563EI29"/>
<dbReference type="EMBL" id="VOBR01000033">
    <property type="protein sequence ID" value="TWP46347.1"/>
    <property type="molecule type" value="Genomic_DNA"/>
</dbReference>
<comment type="caution">
    <text evidence="1">The sequence shown here is derived from an EMBL/GenBank/DDBJ whole genome shotgun (WGS) entry which is preliminary data.</text>
</comment>
<reference evidence="1 2" key="1">
    <citation type="submission" date="2019-07" db="EMBL/GenBank/DDBJ databases">
        <title>Lentzea xizangensis sp. nov., isolated from Qinghai-Tibetan Plateau Soils.</title>
        <authorList>
            <person name="Huang J."/>
        </authorList>
    </citation>
    <scope>NUCLEOTIDE SEQUENCE [LARGE SCALE GENOMIC DNA]</scope>
    <source>
        <strain evidence="1 2">FXJ1.1311</strain>
    </source>
</reference>
<name>A0A563EI29_9PSEU</name>
<keyword evidence="2" id="KW-1185">Reference proteome</keyword>
<dbReference type="OrthoDB" id="3399475at2"/>
<evidence type="ECO:0000313" key="1">
    <source>
        <dbReference type="EMBL" id="TWP46347.1"/>
    </source>
</evidence>
<proteinExistence type="predicted"/>
<protein>
    <submittedName>
        <fullName evidence="1">Uncharacterized protein</fullName>
    </submittedName>
</protein>